<evidence type="ECO:0000259" key="13">
    <source>
        <dbReference type="PROSITE" id="PS50112"/>
    </source>
</evidence>
<keyword evidence="4" id="KW-0808">Transferase</keyword>
<evidence type="ECO:0000256" key="8">
    <source>
        <dbReference type="ARBA" id="ARBA00022840"/>
    </source>
</evidence>
<organism evidence="14 15">
    <name type="scientific">Halorubrum vacuolatum</name>
    <name type="common">Natronobacterium vacuolatum</name>
    <dbReference type="NCBI Taxonomy" id="63740"/>
    <lineage>
        <taxon>Archaea</taxon>
        <taxon>Methanobacteriati</taxon>
        <taxon>Methanobacteriota</taxon>
        <taxon>Stenosarchaea group</taxon>
        <taxon>Halobacteria</taxon>
        <taxon>Halobacteriales</taxon>
        <taxon>Haloferacaceae</taxon>
        <taxon>Halorubrum</taxon>
    </lineage>
</organism>
<dbReference type="GO" id="GO:0030295">
    <property type="term" value="F:protein kinase activator activity"/>
    <property type="evidence" value="ECO:0007669"/>
    <property type="project" value="TreeGrafter"/>
</dbReference>
<comment type="subcellular location">
    <subcellularLocation>
        <location evidence="2">Membrane</location>
        <topology evidence="2">Multi-pass membrane protein</topology>
    </subcellularLocation>
</comment>
<dbReference type="SMART" id="SM00387">
    <property type="entry name" value="HATPase_c"/>
    <property type="match status" value="1"/>
</dbReference>
<evidence type="ECO:0000313" key="14">
    <source>
        <dbReference type="EMBL" id="SNR65568.1"/>
    </source>
</evidence>
<dbReference type="Proteomes" id="UP000198397">
    <property type="component" value="Unassembled WGS sequence"/>
</dbReference>
<keyword evidence="10" id="KW-0902">Two-component regulatory system</keyword>
<dbReference type="PROSITE" id="PS50112">
    <property type="entry name" value="PAS"/>
    <property type="match status" value="1"/>
</dbReference>
<dbReference type="Gene3D" id="3.30.450.20">
    <property type="entry name" value="PAS domain"/>
    <property type="match status" value="1"/>
</dbReference>
<evidence type="ECO:0000256" key="3">
    <source>
        <dbReference type="ARBA" id="ARBA00012438"/>
    </source>
</evidence>
<protein>
    <recommendedName>
        <fullName evidence="3">histidine kinase</fullName>
        <ecNumber evidence="3">2.7.13.3</ecNumber>
    </recommendedName>
</protein>
<evidence type="ECO:0000256" key="10">
    <source>
        <dbReference type="ARBA" id="ARBA00023012"/>
    </source>
</evidence>
<name>A0A238Y409_HALVU</name>
<dbReference type="EMBL" id="FZNQ01000029">
    <property type="protein sequence ID" value="SNR65568.1"/>
    <property type="molecule type" value="Genomic_DNA"/>
</dbReference>
<dbReference type="InterPro" id="IPR036890">
    <property type="entry name" value="HATPase_C_sf"/>
</dbReference>
<feature type="domain" description="Histidine kinase" evidence="12">
    <location>
        <begin position="142"/>
        <end position="353"/>
    </location>
</feature>
<dbReference type="Pfam" id="PF08448">
    <property type="entry name" value="PAS_4"/>
    <property type="match status" value="1"/>
</dbReference>
<reference evidence="14 15" key="1">
    <citation type="submission" date="2017-06" db="EMBL/GenBank/DDBJ databases">
        <authorList>
            <person name="Kim H.J."/>
            <person name="Triplett B.A."/>
        </authorList>
    </citation>
    <scope>NUCLEOTIDE SEQUENCE [LARGE SCALE GENOMIC DNA]</scope>
    <source>
        <strain evidence="14 15">DSM 8800</strain>
    </source>
</reference>
<keyword evidence="7" id="KW-0418">Kinase</keyword>
<sequence length="354" mass="39537">MCSDEPTDTSHSPATRYGHLIDHIQDAVIELEFVDGVPIIADVNDSFEIIFGYEPEAVIGDPLNPLVVPEWKQNEARDFDQAVLSGEVTYKHVKRKTASGLRHFLYRGIPYHTPDRRGGFAIYTDLTEVHWNEQRFHVMTRILRHNLRTQTNIIDGYLSELFAELEETGHANPELQATLTDAVTSLERLIEETHAIRTVINDSPDTDTITDCVPIIENAVHTLAQTYPDATIDTALPDTLPVHANANLQYAVESLIDNAITHNPAQAPYVRVRAAETTTHRWVSISVDDNGPLIPDAETDIITGQTSISPTRHSSGLGLWLVKWTTELFGGELRFETSEFDGNTVQLRLPTTPS</sequence>
<evidence type="ECO:0000256" key="6">
    <source>
        <dbReference type="ARBA" id="ARBA00022741"/>
    </source>
</evidence>
<evidence type="ECO:0000256" key="5">
    <source>
        <dbReference type="ARBA" id="ARBA00022692"/>
    </source>
</evidence>
<keyword evidence="6" id="KW-0547">Nucleotide-binding</keyword>
<keyword evidence="9" id="KW-1133">Transmembrane helix</keyword>
<evidence type="ECO:0000256" key="1">
    <source>
        <dbReference type="ARBA" id="ARBA00000085"/>
    </source>
</evidence>
<dbReference type="SUPFAM" id="SSF55874">
    <property type="entry name" value="ATPase domain of HSP90 chaperone/DNA topoisomerase II/histidine kinase"/>
    <property type="match status" value="1"/>
</dbReference>
<dbReference type="SUPFAM" id="SSF55785">
    <property type="entry name" value="PYP-like sensor domain (PAS domain)"/>
    <property type="match status" value="1"/>
</dbReference>
<dbReference type="PRINTS" id="PR00344">
    <property type="entry name" value="BCTRLSENSOR"/>
</dbReference>
<evidence type="ECO:0000313" key="15">
    <source>
        <dbReference type="Proteomes" id="UP000198397"/>
    </source>
</evidence>
<dbReference type="InterPro" id="IPR050351">
    <property type="entry name" value="BphY/WalK/GraS-like"/>
</dbReference>
<dbReference type="NCBIfam" id="TIGR00229">
    <property type="entry name" value="sensory_box"/>
    <property type="match status" value="1"/>
</dbReference>
<dbReference type="GO" id="GO:0007234">
    <property type="term" value="P:osmosensory signaling via phosphorelay pathway"/>
    <property type="evidence" value="ECO:0007669"/>
    <property type="project" value="TreeGrafter"/>
</dbReference>
<dbReference type="GO" id="GO:0004673">
    <property type="term" value="F:protein histidine kinase activity"/>
    <property type="evidence" value="ECO:0007669"/>
    <property type="project" value="UniProtKB-EC"/>
</dbReference>
<dbReference type="RefSeq" id="WP_089385921.1">
    <property type="nucleotide sequence ID" value="NZ_FZNQ01000029.1"/>
</dbReference>
<dbReference type="EC" id="2.7.13.3" evidence="3"/>
<dbReference type="InterPro" id="IPR013656">
    <property type="entry name" value="PAS_4"/>
</dbReference>
<comment type="catalytic activity">
    <reaction evidence="1">
        <text>ATP + protein L-histidine = ADP + protein N-phospho-L-histidine.</text>
        <dbReference type="EC" id="2.7.13.3"/>
    </reaction>
</comment>
<dbReference type="InterPro" id="IPR004358">
    <property type="entry name" value="Sig_transdc_His_kin-like_C"/>
</dbReference>
<dbReference type="PANTHER" id="PTHR42878">
    <property type="entry name" value="TWO-COMPONENT HISTIDINE KINASE"/>
    <property type="match status" value="1"/>
</dbReference>
<dbReference type="Gene3D" id="3.30.565.10">
    <property type="entry name" value="Histidine kinase-like ATPase, C-terminal domain"/>
    <property type="match status" value="1"/>
</dbReference>
<evidence type="ECO:0000256" key="9">
    <source>
        <dbReference type="ARBA" id="ARBA00022989"/>
    </source>
</evidence>
<dbReference type="Pfam" id="PF02518">
    <property type="entry name" value="HATPase_c"/>
    <property type="match status" value="1"/>
</dbReference>
<evidence type="ECO:0000259" key="12">
    <source>
        <dbReference type="PROSITE" id="PS50109"/>
    </source>
</evidence>
<dbReference type="InterPro" id="IPR005467">
    <property type="entry name" value="His_kinase_dom"/>
</dbReference>
<proteinExistence type="predicted"/>
<keyword evidence="15" id="KW-1185">Reference proteome</keyword>
<keyword evidence="8" id="KW-0067">ATP-binding</keyword>
<dbReference type="AlphaFoldDB" id="A0A238Y409"/>
<accession>A0A238Y409</accession>
<keyword evidence="5" id="KW-0812">Transmembrane</keyword>
<feature type="domain" description="PAS" evidence="13">
    <location>
        <begin position="35"/>
        <end position="86"/>
    </location>
</feature>
<dbReference type="PROSITE" id="PS50109">
    <property type="entry name" value="HIS_KIN"/>
    <property type="match status" value="1"/>
</dbReference>
<dbReference type="GO" id="GO:0016020">
    <property type="term" value="C:membrane"/>
    <property type="evidence" value="ECO:0007669"/>
    <property type="project" value="UniProtKB-SubCell"/>
</dbReference>
<dbReference type="GO" id="GO:0005524">
    <property type="term" value="F:ATP binding"/>
    <property type="evidence" value="ECO:0007669"/>
    <property type="project" value="UniProtKB-KW"/>
</dbReference>
<dbReference type="InterPro" id="IPR035965">
    <property type="entry name" value="PAS-like_dom_sf"/>
</dbReference>
<dbReference type="GO" id="GO:0000156">
    <property type="term" value="F:phosphorelay response regulator activity"/>
    <property type="evidence" value="ECO:0007669"/>
    <property type="project" value="TreeGrafter"/>
</dbReference>
<dbReference type="OrthoDB" id="342253at2157"/>
<keyword evidence="11" id="KW-0472">Membrane</keyword>
<evidence type="ECO:0000256" key="7">
    <source>
        <dbReference type="ARBA" id="ARBA00022777"/>
    </source>
</evidence>
<dbReference type="InterPro" id="IPR003594">
    <property type="entry name" value="HATPase_dom"/>
</dbReference>
<evidence type="ECO:0000256" key="4">
    <source>
        <dbReference type="ARBA" id="ARBA00022679"/>
    </source>
</evidence>
<dbReference type="PANTHER" id="PTHR42878:SF7">
    <property type="entry name" value="SENSOR HISTIDINE KINASE GLRK"/>
    <property type="match status" value="1"/>
</dbReference>
<dbReference type="InterPro" id="IPR000014">
    <property type="entry name" value="PAS"/>
</dbReference>
<evidence type="ECO:0000256" key="11">
    <source>
        <dbReference type="ARBA" id="ARBA00023136"/>
    </source>
</evidence>
<evidence type="ECO:0000256" key="2">
    <source>
        <dbReference type="ARBA" id="ARBA00004141"/>
    </source>
</evidence>
<gene>
    <name evidence="14" type="ORF">SAMN06264855_12910</name>
</gene>